<dbReference type="eggNOG" id="COG3409">
    <property type="taxonomic scope" value="Bacteria"/>
</dbReference>
<organism evidence="3 4">
    <name type="scientific">Hyphomonas jannaschiana VP2</name>
    <dbReference type="NCBI Taxonomy" id="1280952"/>
    <lineage>
        <taxon>Bacteria</taxon>
        <taxon>Pseudomonadati</taxon>
        <taxon>Pseudomonadota</taxon>
        <taxon>Alphaproteobacteria</taxon>
        <taxon>Hyphomonadales</taxon>
        <taxon>Hyphomonadaceae</taxon>
        <taxon>Hyphomonas</taxon>
    </lineage>
</organism>
<dbReference type="RefSeq" id="WP_035583439.1">
    <property type="nucleotide sequence ID" value="NZ_ARYJ01000010.1"/>
</dbReference>
<dbReference type="InterPro" id="IPR002477">
    <property type="entry name" value="Peptidoglycan-bd-like"/>
</dbReference>
<evidence type="ECO:0000259" key="2">
    <source>
        <dbReference type="Pfam" id="PF01471"/>
    </source>
</evidence>
<reference evidence="3 4" key="1">
    <citation type="journal article" date="2014" name="Antonie Van Leeuwenhoek">
        <title>Hyphomonas beringensis sp. nov. and Hyphomonas chukchiensis sp. nov., isolated from surface seawater of the Bering Sea and Chukchi Sea.</title>
        <authorList>
            <person name="Li C."/>
            <person name="Lai Q."/>
            <person name="Li G."/>
            <person name="Dong C."/>
            <person name="Wang J."/>
            <person name="Liao Y."/>
            <person name="Shao Z."/>
        </authorList>
    </citation>
    <scope>NUCLEOTIDE SEQUENCE [LARGE SCALE GENOMIC DNA]</scope>
    <source>
        <strain evidence="3 4">VP2</strain>
    </source>
</reference>
<dbReference type="PATRIC" id="fig|1280952.3.peg.2840"/>
<dbReference type="InterPro" id="IPR036365">
    <property type="entry name" value="PGBD-like_sf"/>
</dbReference>
<dbReference type="AlphaFoldDB" id="A0A059F907"/>
<dbReference type="Pfam" id="PF01471">
    <property type="entry name" value="PG_binding_1"/>
    <property type="match status" value="1"/>
</dbReference>
<accession>A0A059F907</accession>
<dbReference type="InterPro" id="IPR036366">
    <property type="entry name" value="PGBDSf"/>
</dbReference>
<dbReference type="EMBL" id="ARYJ01000010">
    <property type="protein sequence ID" value="KCZ87036.1"/>
    <property type="molecule type" value="Genomic_DNA"/>
</dbReference>
<keyword evidence="4" id="KW-1185">Reference proteome</keyword>
<dbReference type="STRING" id="1280952.HJA_14190"/>
<gene>
    <name evidence="3" type="ORF">HJA_14190</name>
</gene>
<name>A0A059F907_9PROT</name>
<dbReference type="OrthoDB" id="7622008at2"/>
<feature type="signal peptide" evidence="1">
    <location>
        <begin position="1"/>
        <end position="20"/>
    </location>
</feature>
<comment type="caution">
    <text evidence="3">The sequence shown here is derived from an EMBL/GenBank/DDBJ whole genome shotgun (WGS) entry which is preliminary data.</text>
</comment>
<feature type="chain" id="PRO_5001571954" evidence="1">
    <location>
        <begin position="21"/>
        <end position="318"/>
    </location>
</feature>
<sequence>MSRILTLSVASLVLAGAAAAQGTGDYPADAAPGSCYARVLIPETYEIQTEQVLDQPEHTEARVIPATYETVIQRVLVKEQALTYRVVPPVYEIETEQLLVVPEQTETVVIPAEYETFTERVLVRPAYVTWKPGAGLFGRQPSGEDNITLATGEVLCRVEVPAQYDTVSRTRLKTPERVETRVIPARFRTIERQVLREPAQVVEEILPAEYEEVEVQRLVTPEQQETIVVPATYKTIEKRTVTGGGTVEWREVLCDSNATKAKIAEVQRALAAKGYKVQADGVFGPATLNAMEDWQEKNGLPVGYLTIGTVESLGVSPD</sequence>
<protein>
    <submittedName>
        <fullName evidence="3">Peptidoglycan-binding protein</fullName>
    </submittedName>
</protein>
<feature type="domain" description="Peptidoglycan binding-like" evidence="2">
    <location>
        <begin position="261"/>
        <end position="312"/>
    </location>
</feature>
<dbReference type="SUPFAM" id="SSF47090">
    <property type="entry name" value="PGBD-like"/>
    <property type="match status" value="1"/>
</dbReference>
<evidence type="ECO:0000313" key="4">
    <source>
        <dbReference type="Proteomes" id="UP000024816"/>
    </source>
</evidence>
<dbReference type="Proteomes" id="UP000024816">
    <property type="component" value="Unassembled WGS sequence"/>
</dbReference>
<dbReference type="Gene3D" id="1.10.101.10">
    <property type="entry name" value="PGBD-like superfamily/PGBD"/>
    <property type="match status" value="1"/>
</dbReference>
<keyword evidence="1" id="KW-0732">Signal</keyword>
<proteinExistence type="predicted"/>
<evidence type="ECO:0000313" key="3">
    <source>
        <dbReference type="EMBL" id="KCZ87036.1"/>
    </source>
</evidence>
<evidence type="ECO:0000256" key="1">
    <source>
        <dbReference type="SAM" id="SignalP"/>
    </source>
</evidence>